<sequence length="72" mass="8132">MNIKMMNQGIHFQDKNKYSLGQTFDQGNNQFQFAGVDTDKQNAAMYFYVTKNTIDPLAPLTTVVVTKKTHSG</sequence>
<reference evidence="1 2" key="1">
    <citation type="journal article" date="2013" name="PLoS ONE">
        <title>Lactobacillus paracasei comparative genomics: towards species pan-genome definition and exploitation of diversity.</title>
        <authorList>
            <person name="Smokvina T."/>
            <person name="Wels M."/>
            <person name="Polka J."/>
            <person name="Chervaux C."/>
            <person name="Brisse S."/>
            <person name="Boekhorst J."/>
            <person name="van Hylckama Vlieg J.E."/>
            <person name="Siezen R.J."/>
        </authorList>
    </citation>
    <scope>NUCLEOTIDE SEQUENCE [LARGE SCALE GENOMIC DNA]</scope>
    <source>
        <strain evidence="1 2">Lpp49</strain>
    </source>
</reference>
<name>A0ABC9T9A2_LACPA</name>
<gene>
    <name evidence="1" type="ORF">Lpp49_12968</name>
</gene>
<proteinExistence type="predicted"/>
<dbReference type="EMBL" id="ANKJ01000046">
    <property type="protein sequence ID" value="EPC89597.1"/>
    <property type="molecule type" value="Genomic_DNA"/>
</dbReference>
<dbReference type="Proteomes" id="UP000014310">
    <property type="component" value="Unassembled WGS sequence"/>
</dbReference>
<protein>
    <submittedName>
        <fullName evidence="1">Uncharacterized protein</fullName>
    </submittedName>
</protein>
<feature type="non-terminal residue" evidence="1">
    <location>
        <position position="72"/>
    </location>
</feature>
<dbReference type="AlphaFoldDB" id="A0ABC9T9A2"/>
<evidence type="ECO:0000313" key="2">
    <source>
        <dbReference type="Proteomes" id="UP000014310"/>
    </source>
</evidence>
<accession>A0ABC9T9A2</accession>
<evidence type="ECO:0000313" key="1">
    <source>
        <dbReference type="EMBL" id="EPC89597.1"/>
    </source>
</evidence>
<organism evidence="1 2">
    <name type="scientific">Lacticaseibacillus paracasei subsp. paracasei Lpp49</name>
    <dbReference type="NCBI Taxonomy" id="1256213"/>
    <lineage>
        <taxon>Bacteria</taxon>
        <taxon>Bacillati</taxon>
        <taxon>Bacillota</taxon>
        <taxon>Bacilli</taxon>
        <taxon>Lactobacillales</taxon>
        <taxon>Lactobacillaceae</taxon>
        <taxon>Lacticaseibacillus</taxon>
    </lineage>
</organism>
<comment type="caution">
    <text evidence="1">The sequence shown here is derived from an EMBL/GenBank/DDBJ whole genome shotgun (WGS) entry which is preliminary data.</text>
</comment>